<dbReference type="GO" id="GO:0005737">
    <property type="term" value="C:cytoplasm"/>
    <property type="evidence" value="ECO:0007669"/>
    <property type="project" value="TreeGrafter"/>
</dbReference>
<dbReference type="PANTHER" id="PTHR11845">
    <property type="entry name" value="5'-DEOXYNUCLEOTIDASE HDDC2"/>
    <property type="match status" value="1"/>
</dbReference>
<accession>A0A1E4T9V2</accession>
<evidence type="ECO:0000256" key="12">
    <source>
        <dbReference type="ARBA" id="ARBA00023285"/>
    </source>
</evidence>
<evidence type="ECO:0000256" key="11">
    <source>
        <dbReference type="ARBA" id="ARBA00022842"/>
    </source>
</evidence>
<comment type="subunit">
    <text evidence="7">Homodimer.</text>
</comment>
<keyword evidence="12" id="KW-0170">Cobalt</keyword>
<evidence type="ECO:0000313" key="15">
    <source>
        <dbReference type="Proteomes" id="UP000095023"/>
    </source>
</evidence>
<dbReference type="GO" id="GO:0002953">
    <property type="term" value="F:5'-deoxynucleotidase activity"/>
    <property type="evidence" value="ECO:0007669"/>
    <property type="project" value="UniProtKB-EC"/>
</dbReference>
<proteinExistence type="inferred from homology"/>
<evidence type="ECO:0000256" key="6">
    <source>
        <dbReference type="ARBA" id="ARBA00009999"/>
    </source>
</evidence>
<dbReference type="FunFam" id="1.10.3210.10:FF:000011">
    <property type="entry name" value="HD domain-containing protein 2"/>
    <property type="match status" value="1"/>
</dbReference>
<protein>
    <recommendedName>
        <fullName evidence="8">5'-deoxynucleotidase</fullName>
        <ecNumber evidence="8">3.1.3.89</ecNumber>
    </recommendedName>
</protein>
<dbReference type="InterPro" id="IPR039356">
    <property type="entry name" value="YfbR/HDDC2"/>
</dbReference>
<sequence>MWSPDDQLSQSAQQKAPIGFFHILENLKTTKRTGWVQFGVPNPESISDHMYRMGIISFLAPKDLDRDRCIKMSIVHDMAESLVGDFTPRDDISSEEKHRRESETMDLLTKLAGTGDLQMRELWHEYEQGTTPEALFVKSVDKFELLLQMVEYERRSNGSLDLSDFLSVLPAITHPKVKEWADLVIKERN</sequence>
<dbReference type="InterPro" id="IPR006674">
    <property type="entry name" value="HD_domain"/>
</dbReference>
<dbReference type="Gene3D" id="1.10.3210.10">
    <property type="entry name" value="Hypothetical protein af1432"/>
    <property type="match status" value="1"/>
</dbReference>
<dbReference type="Proteomes" id="UP000095023">
    <property type="component" value="Unassembled WGS sequence"/>
</dbReference>
<evidence type="ECO:0000256" key="3">
    <source>
        <dbReference type="ARBA" id="ARBA00001941"/>
    </source>
</evidence>
<dbReference type="GO" id="GO:0009159">
    <property type="term" value="P:deoxyribonucleoside monophosphate catabolic process"/>
    <property type="evidence" value="ECO:0007669"/>
    <property type="project" value="UniProtKB-ARBA"/>
</dbReference>
<dbReference type="InterPro" id="IPR003607">
    <property type="entry name" value="HD/PDEase_dom"/>
</dbReference>
<comment type="catalytic activity">
    <reaction evidence="1">
        <text>a 2'-deoxyribonucleoside 5'-phosphate + H2O = a 2'-deoxyribonucleoside + phosphate</text>
        <dbReference type="Rhea" id="RHEA:36167"/>
        <dbReference type="ChEBI" id="CHEBI:15377"/>
        <dbReference type="ChEBI" id="CHEBI:18274"/>
        <dbReference type="ChEBI" id="CHEBI:43474"/>
        <dbReference type="ChEBI" id="CHEBI:65317"/>
        <dbReference type="EC" id="3.1.3.89"/>
    </reaction>
</comment>
<dbReference type="Pfam" id="PF13023">
    <property type="entry name" value="HD_3"/>
    <property type="match status" value="1"/>
</dbReference>
<comment type="function">
    <text evidence="5">Catalyzes the dephosphorylation of the nucleoside 5'-monophosphates deoxyadenosine monophosphate (dAMP), deoxycytidine monophosphate (dCMP), deoxyguanosine monophosphate (dGMP) and deoxythymidine monophosphate (dTMP).</text>
</comment>
<dbReference type="EC" id="3.1.3.89" evidence="8"/>
<comment type="cofactor">
    <cofactor evidence="3">
        <name>Co(2+)</name>
        <dbReference type="ChEBI" id="CHEBI:48828"/>
    </cofactor>
</comment>
<dbReference type="SMART" id="SM00471">
    <property type="entry name" value="HDc"/>
    <property type="match status" value="1"/>
</dbReference>
<evidence type="ECO:0000256" key="4">
    <source>
        <dbReference type="ARBA" id="ARBA00001946"/>
    </source>
</evidence>
<organism evidence="14 15">
    <name type="scientific">Tortispora caseinolytica NRRL Y-17796</name>
    <dbReference type="NCBI Taxonomy" id="767744"/>
    <lineage>
        <taxon>Eukaryota</taxon>
        <taxon>Fungi</taxon>
        <taxon>Dikarya</taxon>
        <taxon>Ascomycota</taxon>
        <taxon>Saccharomycotina</taxon>
        <taxon>Trigonopsidomycetes</taxon>
        <taxon>Trigonopsidales</taxon>
        <taxon>Trigonopsidaceae</taxon>
        <taxon>Tortispora</taxon>
    </lineage>
</organism>
<comment type="similarity">
    <text evidence="6">Belongs to the HDDC2 family.</text>
</comment>
<dbReference type="PANTHER" id="PTHR11845:SF13">
    <property type="entry name" value="5'-DEOXYNUCLEOTIDASE HDDC2"/>
    <property type="match status" value="1"/>
</dbReference>
<evidence type="ECO:0000256" key="5">
    <source>
        <dbReference type="ARBA" id="ARBA00004074"/>
    </source>
</evidence>
<keyword evidence="11" id="KW-0460">Magnesium</keyword>
<feature type="non-terminal residue" evidence="14">
    <location>
        <position position="189"/>
    </location>
</feature>
<dbReference type="EMBL" id="KV453843">
    <property type="protein sequence ID" value="ODV88536.1"/>
    <property type="molecule type" value="Genomic_DNA"/>
</dbReference>
<comment type="cofactor">
    <cofactor evidence="4">
        <name>Mg(2+)</name>
        <dbReference type="ChEBI" id="CHEBI:18420"/>
    </cofactor>
</comment>
<reference evidence="15" key="1">
    <citation type="submission" date="2016-02" db="EMBL/GenBank/DDBJ databases">
        <title>Comparative genomics of biotechnologically important yeasts.</title>
        <authorList>
            <consortium name="DOE Joint Genome Institute"/>
            <person name="Riley R."/>
            <person name="Haridas S."/>
            <person name="Wolfe K.H."/>
            <person name="Lopes M.R."/>
            <person name="Hittinger C.T."/>
            <person name="Goker M."/>
            <person name="Salamov A."/>
            <person name="Wisecaver J."/>
            <person name="Long T.M."/>
            <person name="Aerts A.L."/>
            <person name="Barry K."/>
            <person name="Choi C."/>
            <person name="Clum A."/>
            <person name="Coughlan A.Y."/>
            <person name="Deshpande S."/>
            <person name="Douglass A.P."/>
            <person name="Hanson S.J."/>
            <person name="Klenk H.-P."/>
            <person name="Labutti K."/>
            <person name="Lapidus A."/>
            <person name="Lindquist E."/>
            <person name="Lipzen A."/>
            <person name="Meier-Kolthoff J.P."/>
            <person name="Ohm R.A."/>
            <person name="Otillar R.P."/>
            <person name="Pangilinan J."/>
            <person name="Peng Y."/>
            <person name="Rokas A."/>
            <person name="Rosa C.A."/>
            <person name="Scheuner C."/>
            <person name="Sibirny A.A."/>
            <person name="Slot J.C."/>
            <person name="Stielow J.B."/>
            <person name="Sun H."/>
            <person name="Kurtzman C.P."/>
            <person name="Blackwell M."/>
            <person name="Jeffries T.W."/>
            <person name="Grigoriev I.V."/>
        </authorList>
    </citation>
    <scope>NUCLEOTIDE SEQUENCE [LARGE SCALE GENOMIC DNA]</scope>
    <source>
        <strain evidence="15">NRRL Y-17796</strain>
    </source>
</reference>
<dbReference type="AlphaFoldDB" id="A0A1E4T9V2"/>
<dbReference type="SUPFAM" id="SSF109604">
    <property type="entry name" value="HD-domain/PDEase-like"/>
    <property type="match status" value="1"/>
</dbReference>
<evidence type="ECO:0000256" key="8">
    <source>
        <dbReference type="ARBA" id="ARBA00012964"/>
    </source>
</evidence>
<gene>
    <name evidence="14" type="ORF">CANCADRAFT_18799</name>
</gene>
<evidence type="ECO:0000256" key="10">
    <source>
        <dbReference type="ARBA" id="ARBA00022801"/>
    </source>
</evidence>
<evidence type="ECO:0000313" key="14">
    <source>
        <dbReference type="EMBL" id="ODV88536.1"/>
    </source>
</evidence>
<evidence type="ECO:0000256" key="1">
    <source>
        <dbReference type="ARBA" id="ARBA00001638"/>
    </source>
</evidence>
<feature type="domain" description="HD/PDEase" evidence="13">
    <location>
        <begin position="42"/>
        <end position="155"/>
    </location>
</feature>
<evidence type="ECO:0000256" key="2">
    <source>
        <dbReference type="ARBA" id="ARBA00001936"/>
    </source>
</evidence>
<dbReference type="GO" id="GO:0046872">
    <property type="term" value="F:metal ion binding"/>
    <property type="evidence" value="ECO:0007669"/>
    <property type="project" value="UniProtKB-KW"/>
</dbReference>
<keyword evidence="9" id="KW-0479">Metal-binding</keyword>
<evidence type="ECO:0000256" key="9">
    <source>
        <dbReference type="ARBA" id="ARBA00022723"/>
    </source>
</evidence>
<comment type="cofactor">
    <cofactor evidence="2">
        <name>Mn(2+)</name>
        <dbReference type="ChEBI" id="CHEBI:29035"/>
    </cofactor>
</comment>
<keyword evidence="15" id="KW-1185">Reference proteome</keyword>
<dbReference type="OrthoDB" id="10254258at2759"/>
<name>A0A1E4T9V2_9ASCO</name>
<keyword evidence="10" id="KW-0378">Hydrolase</keyword>
<evidence type="ECO:0000256" key="7">
    <source>
        <dbReference type="ARBA" id="ARBA00011738"/>
    </source>
</evidence>
<evidence type="ECO:0000259" key="13">
    <source>
        <dbReference type="SMART" id="SM00471"/>
    </source>
</evidence>